<organism evidence="1 2">
    <name type="scientific">Ixodes persulcatus</name>
    <name type="common">Taiga tick</name>
    <dbReference type="NCBI Taxonomy" id="34615"/>
    <lineage>
        <taxon>Eukaryota</taxon>
        <taxon>Metazoa</taxon>
        <taxon>Ecdysozoa</taxon>
        <taxon>Arthropoda</taxon>
        <taxon>Chelicerata</taxon>
        <taxon>Arachnida</taxon>
        <taxon>Acari</taxon>
        <taxon>Parasitiformes</taxon>
        <taxon>Ixodida</taxon>
        <taxon>Ixodoidea</taxon>
        <taxon>Ixodidae</taxon>
        <taxon>Ixodinae</taxon>
        <taxon>Ixodes</taxon>
    </lineage>
</organism>
<evidence type="ECO:0000313" key="2">
    <source>
        <dbReference type="Proteomes" id="UP000805193"/>
    </source>
</evidence>
<comment type="caution">
    <text evidence="1">The sequence shown here is derived from an EMBL/GenBank/DDBJ whole genome shotgun (WGS) entry which is preliminary data.</text>
</comment>
<gene>
    <name evidence="1" type="ORF">HPB47_020971</name>
</gene>
<reference evidence="1 2" key="1">
    <citation type="journal article" date="2020" name="Cell">
        <title>Large-Scale Comparative Analyses of Tick Genomes Elucidate Their Genetic Diversity and Vector Capacities.</title>
        <authorList>
            <consortium name="Tick Genome and Microbiome Consortium (TIGMIC)"/>
            <person name="Jia N."/>
            <person name="Wang J."/>
            <person name="Shi W."/>
            <person name="Du L."/>
            <person name="Sun Y."/>
            <person name="Zhan W."/>
            <person name="Jiang J.F."/>
            <person name="Wang Q."/>
            <person name="Zhang B."/>
            <person name="Ji P."/>
            <person name="Bell-Sakyi L."/>
            <person name="Cui X.M."/>
            <person name="Yuan T.T."/>
            <person name="Jiang B.G."/>
            <person name="Yang W.F."/>
            <person name="Lam T.T."/>
            <person name="Chang Q.C."/>
            <person name="Ding S.J."/>
            <person name="Wang X.J."/>
            <person name="Zhu J.G."/>
            <person name="Ruan X.D."/>
            <person name="Zhao L."/>
            <person name="Wei J.T."/>
            <person name="Ye R.Z."/>
            <person name="Que T.C."/>
            <person name="Du C.H."/>
            <person name="Zhou Y.H."/>
            <person name="Cheng J.X."/>
            <person name="Dai P.F."/>
            <person name="Guo W.B."/>
            <person name="Han X.H."/>
            <person name="Huang E.J."/>
            <person name="Li L.F."/>
            <person name="Wei W."/>
            <person name="Gao Y.C."/>
            <person name="Liu J.Z."/>
            <person name="Shao H.Z."/>
            <person name="Wang X."/>
            <person name="Wang C.C."/>
            <person name="Yang T.C."/>
            <person name="Huo Q.B."/>
            <person name="Li W."/>
            <person name="Chen H.Y."/>
            <person name="Chen S.E."/>
            <person name="Zhou L.G."/>
            <person name="Ni X.B."/>
            <person name="Tian J.H."/>
            <person name="Sheng Y."/>
            <person name="Liu T."/>
            <person name="Pan Y.S."/>
            <person name="Xia L.Y."/>
            <person name="Li J."/>
            <person name="Zhao F."/>
            <person name="Cao W.C."/>
        </authorList>
    </citation>
    <scope>NUCLEOTIDE SEQUENCE [LARGE SCALE GENOMIC DNA]</scope>
    <source>
        <strain evidence="1">Iper-2018</strain>
    </source>
</reference>
<name>A0AC60QDX8_IXOPE</name>
<evidence type="ECO:0000313" key="1">
    <source>
        <dbReference type="EMBL" id="KAG0432304.1"/>
    </source>
</evidence>
<sequence length="134" mass="14845">MGGERVGEGRGKQGRRCKIRRRFEQPGMEQLIGLERIFADAAEGRYFAADDLKDLLGVRAADFDISRLSAQLVLLPAAPAERILQILQGKSADLQEMMDEVVRYLQLVFSVPATNLNLRPPLRASPALSLPCQP</sequence>
<protein>
    <submittedName>
        <fullName evidence="1">Uncharacterized protein</fullName>
    </submittedName>
</protein>
<accession>A0AC60QDX8</accession>
<dbReference type="EMBL" id="JABSTQ010009162">
    <property type="protein sequence ID" value="KAG0432304.1"/>
    <property type="molecule type" value="Genomic_DNA"/>
</dbReference>
<keyword evidence="2" id="KW-1185">Reference proteome</keyword>
<proteinExistence type="predicted"/>
<dbReference type="Proteomes" id="UP000805193">
    <property type="component" value="Unassembled WGS sequence"/>
</dbReference>